<accession>A0A6C1E9C6</accession>
<dbReference type="GO" id="GO:0005777">
    <property type="term" value="C:peroxisome"/>
    <property type="evidence" value="ECO:0007669"/>
    <property type="project" value="UniProtKB-SubCell"/>
</dbReference>
<organism evidence="8 9">
    <name type="scientific">Saccharomyces pastorianus</name>
    <name type="common">Lager yeast</name>
    <name type="synonym">Saccharomyces cerevisiae x Saccharomyces eubayanus</name>
    <dbReference type="NCBI Taxonomy" id="27292"/>
    <lineage>
        <taxon>Eukaryota</taxon>
        <taxon>Fungi</taxon>
        <taxon>Dikarya</taxon>
        <taxon>Ascomycota</taxon>
        <taxon>Saccharomycotina</taxon>
        <taxon>Saccharomycetes</taxon>
        <taxon>Saccharomycetales</taxon>
        <taxon>Saccharomycetaceae</taxon>
        <taxon>Saccharomyces</taxon>
    </lineage>
</organism>
<dbReference type="Pfam" id="PF25098">
    <property type="entry name" value="PEX18_PEX21_C"/>
    <property type="match status" value="1"/>
</dbReference>
<evidence type="ECO:0000313" key="8">
    <source>
        <dbReference type="EMBL" id="QID85287.1"/>
    </source>
</evidence>
<dbReference type="OrthoDB" id="4035272at2759"/>
<keyword evidence="9" id="KW-1185">Reference proteome</keyword>
<protein>
    <recommendedName>
        <fullName evidence="7">PEX18/PEX21 C-terminal domain-containing protein</fullName>
    </recommendedName>
</protein>
<keyword evidence="5" id="KW-0576">Peroxisome</keyword>
<evidence type="ECO:0000256" key="5">
    <source>
        <dbReference type="ARBA" id="ARBA00023140"/>
    </source>
</evidence>
<evidence type="ECO:0000256" key="6">
    <source>
        <dbReference type="SAM" id="MobiDB-lite"/>
    </source>
</evidence>
<evidence type="ECO:0000256" key="3">
    <source>
        <dbReference type="ARBA" id="ARBA00022490"/>
    </source>
</evidence>
<dbReference type="EMBL" id="CP049004">
    <property type="protein sequence ID" value="QID85287.1"/>
    <property type="molecule type" value="Genomic_DNA"/>
</dbReference>
<evidence type="ECO:0000256" key="4">
    <source>
        <dbReference type="ARBA" id="ARBA00022843"/>
    </source>
</evidence>
<evidence type="ECO:0000313" key="9">
    <source>
        <dbReference type="Proteomes" id="UP000501346"/>
    </source>
</evidence>
<name>A0A6C1E9C6_SACPS</name>
<dbReference type="Gene3D" id="6.10.280.230">
    <property type="match status" value="1"/>
</dbReference>
<feature type="domain" description="PEX18/PEX21 C-terminal" evidence="7">
    <location>
        <begin position="190"/>
        <end position="266"/>
    </location>
</feature>
<proteinExistence type="predicted"/>
<feature type="compositionally biased region" description="Polar residues" evidence="6">
    <location>
        <begin position="255"/>
        <end position="264"/>
    </location>
</feature>
<reference evidence="8 9" key="1">
    <citation type="journal article" date="2019" name="BMC Genomics">
        <title>Chromosome level assembly and comparative genome analysis confirm lager-brewing yeasts originated from a single hybridization.</title>
        <authorList>
            <person name="Salazar A.N."/>
            <person name="Gorter de Vries A.R."/>
            <person name="van den Broek M."/>
            <person name="Brouwers N."/>
            <person name="de la Torre Cortes P."/>
            <person name="Kuijpers N.G.A."/>
            <person name="Daran J.G."/>
            <person name="Abeel T."/>
        </authorList>
    </citation>
    <scope>NUCLEOTIDE SEQUENCE [LARGE SCALE GENOMIC DNA]</scope>
    <source>
        <strain evidence="8 9">CBS 1483</strain>
    </source>
</reference>
<feature type="region of interest" description="Disordered" evidence="6">
    <location>
        <begin position="255"/>
        <end position="285"/>
    </location>
</feature>
<dbReference type="AlphaFoldDB" id="A0A6C1E9C6"/>
<evidence type="ECO:0000256" key="2">
    <source>
        <dbReference type="ARBA" id="ARBA00004496"/>
    </source>
</evidence>
<gene>
    <name evidence="8" type="ORF">GRS66_007857</name>
</gene>
<dbReference type="Proteomes" id="UP000501346">
    <property type="component" value="Chromosome SeVII-ScVII"/>
</dbReference>
<sequence length="285" mass="32340">MSDACRTNPINQIIQKGHTIHNGSLIPSKPTRFIHREPTAHHIDKGPHAETSFLHRASNMKSVDDVAFQNRPSLTSFENHIEESSSWIPQFSSMEINDPLEFSSEYKNLYSNYESHQRQNSSRQQFPITSSMVRKTASHLPSRNMFRQQRQENRNSSTDAFKFDAEFQNLENEIQEVRYEPIIQEDESWLDQDQLELQKIATDIVKCCTPPLSSASSTSTVSSIDSKLSESKFIQLMRGISSGDVTLKKEANGHSASELFSPSNGELVGNEHIPVENQSHRGAYN</sequence>
<keyword evidence="3" id="KW-0963">Cytoplasm</keyword>
<evidence type="ECO:0000259" key="7">
    <source>
        <dbReference type="Pfam" id="PF25098"/>
    </source>
</evidence>
<keyword evidence="4" id="KW-0832">Ubl conjugation</keyword>
<evidence type="ECO:0000256" key="1">
    <source>
        <dbReference type="ARBA" id="ARBA00004275"/>
    </source>
</evidence>
<comment type="subcellular location">
    <subcellularLocation>
        <location evidence="2">Cytoplasm</location>
    </subcellularLocation>
    <subcellularLocation>
        <location evidence="1">Peroxisome</location>
    </subcellularLocation>
</comment>
<dbReference type="InterPro" id="IPR056940">
    <property type="entry name" value="PEX18_PEX21_C"/>
</dbReference>